<organism evidence="1 2">
    <name type="scientific">Dorcoceras hygrometricum</name>
    <dbReference type="NCBI Taxonomy" id="472368"/>
    <lineage>
        <taxon>Eukaryota</taxon>
        <taxon>Viridiplantae</taxon>
        <taxon>Streptophyta</taxon>
        <taxon>Embryophyta</taxon>
        <taxon>Tracheophyta</taxon>
        <taxon>Spermatophyta</taxon>
        <taxon>Magnoliopsida</taxon>
        <taxon>eudicotyledons</taxon>
        <taxon>Gunneridae</taxon>
        <taxon>Pentapetalae</taxon>
        <taxon>asterids</taxon>
        <taxon>lamiids</taxon>
        <taxon>Lamiales</taxon>
        <taxon>Gesneriaceae</taxon>
        <taxon>Didymocarpoideae</taxon>
        <taxon>Trichosporeae</taxon>
        <taxon>Loxocarpinae</taxon>
        <taxon>Dorcoceras</taxon>
    </lineage>
</organism>
<proteinExistence type="predicted"/>
<gene>
    <name evidence="1" type="ORF">F511_19773</name>
</gene>
<accession>A0A2Z7BL61</accession>
<reference evidence="1 2" key="1">
    <citation type="journal article" date="2015" name="Proc. Natl. Acad. Sci. U.S.A.">
        <title>The resurrection genome of Boea hygrometrica: A blueprint for survival of dehydration.</title>
        <authorList>
            <person name="Xiao L."/>
            <person name="Yang G."/>
            <person name="Zhang L."/>
            <person name="Yang X."/>
            <person name="Zhao S."/>
            <person name="Ji Z."/>
            <person name="Zhou Q."/>
            <person name="Hu M."/>
            <person name="Wang Y."/>
            <person name="Chen M."/>
            <person name="Xu Y."/>
            <person name="Jin H."/>
            <person name="Xiao X."/>
            <person name="Hu G."/>
            <person name="Bao F."/>
            <person name="Hu Y."/>
            <person name="Wan P."/>
            <person name="Li L."/>
            <person name="Deng X."/>
            <person name="Kuang T."/>
            <person name="Xiang C."/>
            <person name="Zhu J.K."/>
            <person name="Oliver M.J."/>
            <person name="He Y."/>
        </authorList>
    </citation>
    <scope>NUCLEOTIDE SEQUENCE [LARGE SCALE GENOMIC DNA]</scope>
    <source>
        <strain evidence="2">cv. XS01</strain>
    </source>
</reference>
<keyword evidence="2" id="KW-1185">Reference proteome</keyword>
<evidence type="ECO:0000313" key="2">
    <source>
        <dbReference type="Proteomes" id="UP000250235"/>
    </source>
</evidence>
<name>A0A2Z7BL61_9LAMI</name>
<dbReference type="AlphaFoldDB" id="A0A2Z7BL61"/>
<sequence length="164" mass="17710">MLRLVPAGGNCVRVSAGCSAEADVNAGQHSFSSKRKRRRFVVATGSPAASDFRHCSWLLVIIAAVRVLRRPGRTTFWFSVKKLFHFEPVLEAVIGYLRNAKLLPFECCVDRVELRSGFRLLPESSGFLAVLIVAQYKHVAYTHGNPGSTAGHSFNPAGGAPGGG</sequence>
<dbReference type="EMBL" id="KV005009">
    <property type="protein sequence ID" value="KZV35026.1"/>
    <property type="molecule type" value="Genomic_DNA"/>
</dbReference>
<evidence type="ECO:0000313" key="1">
    <source>
        <dbReference type="EMBL" id="KZV35026.1"/>
    </source>
</evidence>
<protein>
    <submittedName>
        <fullName evidence="1">Uncharacterized protein</fullName>
    </submittedName>
</protein>
<dbReference type="Proteomes" id="UP000250235">
    <property type="component" value="Unassembled WGS sequence"/>
</dbReference>